<dbReference type="SUPFAM" id="SSF89796">
    <property type="entry name" value="CoA-transferase family III (CaiB/BaiF)"/>
    <property type="match status" value="1"/>
</dbReference>
<evidence type="ECO:0000313" key="2">
    <source>
        <dbReference type="EMBL" id="MEY9316019.1"/>
    </source>
</evidence>
<keyword evidence="1" id="KW-0808">Transferase</keyword>
<keyword evidence="3" id="KW-1185">Reference proteome</keyword>
<evidence type="ECO:0000256" key="1">
    <source>
        <dbReference type="ARBA" id="ARBA00022679"/>
    </source>
</evidence>
<dbReference type="Pfam" id="PF02515">
    <property type="entry name" value="CoA_transf_3"/>
    <property type="match status" value="1"/>
</dbReference>
<gene>
    <name evidence="2" type="ORF">ABIF29_002818</name>
</gene>
<comment type="caution">
    <text evidence="2">The sequence shown here is derived from an EMBL/GenBank/DDBJ whole genome shotgun (WGS) entry which is preliminary data.</text>
</comment>
<dbReference type="Proteomes" id="UP001565471">
    <property type="component" value="Unassembled WGS sequence"/>
</dbReference>
<dbReference type="RefSeq" id="WP_018271031.1">
    <property type="nucleotide sequence ID" value="NZ_BJNL01000001.1"/>
</dbReference>
<dbReference type="Gene3D" id="3.30.1540.10">
    <property type="entry name" value="formyl-coa transferase, domain 3"/>
    <property type="match status" value="1"/>
</dbReference>
<dbReference type="InterPro" id="IPR044855">
    <property type="entry name" value="CoA-Trfase_III_dom3_sf"/>
</dbReference>
<dbReference type="InterPro" id="IPR050483">
    <property type="entry name" value="CoA-transferase_III_domain"/>
</dbReference>
<dbReference type="InterPro" id="IPR023606">
    <property type="entry name" value="CoA-Trfase_III_dom_1_sf"/>
</dbReference>
<proteinExistence type="predicted"/>
<protein>
    <submittedName>
        <fullName evidence="2">Crotonobetainyl-CoA:carnitine CoA-transferase CaiB-like acyl-CoA transferase</fullName>
    </submittedName>
</protein>
<dbReference type="EMBL" id="JBGBZA010000002">
    <property type="protein sequence ID" value="MEY9316019.1"/>
    <property type="molecule type" value="Genomic_DNA"/>
</dbReference>
<dbReference type="GeneID" id="92955578"/>
<accession>A0ABV4EXX5</accession>
<evidence type="ECO:0000313" key="3">
    <source>
        <dbReference type="Proteomes" id="UP001565471"/>
    </source>
</evidence>
<sequence>MLDQLEADFPEHTPRPAGAPAALEGIRVIDFSHFIAGPFATMILADMGAEVIKIEAPSRGDDLRRYPPVHPDLRHGAPFLWTNRNKRSITLDLKSAEGLKVARELIATADVVVENFSASVMARLGLDYESCRKIKPEIIYCSVSAYGRDGAFSDRLGFDPIAQVESGFVSMNGYADREGVRALSPVMDISTAMMASNAILGALFARERSGHGQAIEVSLFENAVLMTGYATTQSLFSGADPKRSGNTSPDTCPSGVFRASDCSFYINCGNDKIFQRLMAQVLEREDLAGAEIYATGPDRIRRREELFAILGDAFARQPWSHWQSRMRAAGVPCGQLRTVGEAIRSPEARERGIVTRIPHETVGWVPNVNLPIRYSRTPIVDPVAAPAVGQHTENVLLELLGYDKTEIARLAGGGAFGSEALRQDAKP</sequence>
<dbReference type="PANTHER" id="PTHR48207:SF4">
    <property type="entry name" value="BLL6097 PROTEIN"/>
    <property type="match status" value="1"/>
</dbReference>
<dbReference type="PANTHER" id="PTHR48207">
    <property type="entry name" value="SUCCINATE--HYDROXYMETHYLGLUTARATE COA-TRANSFERASE"/>
    <property type="match status" value="1"/>
</dbReference>
<name>A0ABV4EXX5_BRAEL</name>
<dbReference type="Gene3D" id="3.40.50.10540">
    <property type="entry name" value="Crotonobetainyl-coa:carnitine coa-transferase, domain 1"/>
    <property type="match status" value="1"/>
</dbReference>
<dbReference type="InterPro" id="IPR003673">
    <property type="entry name" value="CoA-Trfase_fam_III"/>
</dbReference>
<reference evidence="2 3" key="1">
    <citation type="submission" date="2024-07" db="EMBL/GenBank/DDBJ databases">
        <title>Genomic Encyclopedia of Type Strains, Phase V (KMG-V): Genome sequencing to study the core and pangenomes of soil and plant-associated prokaryotes.</title>
        <authorList>
            <person name="Whitman W."/>
        </authorList>
    </citation>
    <scope>NUCLEOTIDE SEQUENCE [LARGE SCALE GENOMIC DNA]</scope>
    <source>
        <strain evidence="2 3">USDA 415</strain>
    </source>
</reference>
<organism evidence="2 3">
    <name type="scientific">Bradyrhizobium elkanii</name>
    <dbReference type="NCBI Taxonomy" id="29448"/>
    <lineage>
        <taxon>Bacteria</taxon>
        <taxon>Pseudomonadati</taxon>
        <taxon>Pseudomonadota</taxon>
        <taxon>Alphaproteobacteria</taxon>
        <taxon>Hyphomicrobiales</taxon>
        <taxon>Nitrobacteraceae</taxon>
        <taxon>Bradyrhizobium</taxon>
    </lineage>
</organism>